<feature type="region of interest" description="Disordered" evidence="2">
    <location>
        <begin position="126"/>
        <end position="149"/>
    </location>
</feature>
<dbReference type="PANTHER" id="PTHR33083:SF116">
    <property type="entry name" value="OS04G0413900 PROTEIN"/>
    <property type="match status" value="1"/>
</dbReference>
<name>A0A4Y7L1J6_PAPSO</name>
<dbReference type="OMA" id="DVFWTGR"/>
<gene>
    <name evidence="3" type="ORF">C5167_002491</name>
</gene>
<dbReference type="GO" id="GO:0010150">
    <property type="term" value="P:leaf senescence"/>
    <property type="evidence" value="ECO:0007669"/>
    <property type="project" value="UniProtKB-ARBA"/>
</dbReference>
<comment type="similarity">
    <text evidence="1">Belongs to the senescence regulator S40 family.</text>
</comment>
<evidence type="ECO:0000313" key="3">
    <source>
        <dbReference type="EMBL" id="RZC78308.1"/>
    </source>
</evidence>
<sequence>MEVNSGSSSSSSIISVSRNRNSPSSDRFIGMFSRSHPENGGGGDSILSGCVDDGDELDEDDVFWTGDFSQSNDLSSQSSPKSSSYNKNTTNNQTIGFKNFGILAALPEDGKKESPLIDRVHRKTTTIPSPLSSSSRMIPTIPKAQNPRDRDYYHLSLPNGKIQHYQSAPVNVPVLSKAAKERRKTRVLFDDDVVGNDDYDDDEEMLPPHEIVARGSGKSPRTTFSVLEGVGRTLKGRDLRQVRNAVWRQTGFID</sequence>
<protein>
    <recommendedName>
        <fullName evidence="5">Senescence regulator S40</fullName>
    </recommendedName>
</protein>
<keyword evidence="4" id="KW-1185">Reference proteome</keyword>
<organism evidence="3 4">
    <name type="scientific">Papaver somniferum</name>
    <name type="common">Opium poppy</name>
    <dbReference type="NCBI Taxonomy" id="3469"/>
    <lineage>
        <taxon>Eukaryota</taxon>
        <taxon>Viridiplantae</taxon>
        <taxon>Streptophyta</taxon>
        <taxon>Embryophyta</taxon>
        <taxon>Tracheophyta</taxon>
        <taxon>Spermatophyta</taxon>
        <taxon>Magnoliopsida</taxon>
        <taxon>Ranunculales</taxon>
        <taxon>Papaveraceae</taxon>
        <taxon>Papaveroideae</taxon>
        <taxon>Papaver</taxon>
    </lineage>
</organism>
<dbReference type="OrthoDB" id="684536at2759"/>
<proteinExistence type="inferred from homology"/>
<evidence type="ECO:0000256" key="2">
    <source>
        <dbReference type="SAM" id="MobiDB-lite"/>
    </source>
</evidence>
<evidence type="ECO:0000313" key="4">
    <source>
        <dbReference type="Proteomes" id="UP000316621"/>
    </source>
</evidence>
<dbReference type="AlphaFoldDB" id="A0A4Y7L1J6"/>
<accession>A0A4Y7L1J6</accession>
<evidence type="ECO:0000256" key="1">
    <source>
        <dbReference type="ARBA" id="ARBA00034773"/>
    </source>
</evidence>
<dbReference type="Pfam" id="PF04520">
    <property type="entry name" value="Senescence_reg"/>
    <property type="match status" value="1"/>
</dbReference>
<dbReference type="Gramene" id="RZC78308">
    <property type="protein sequence ID" value="RZC78308"/>
    <property type="gene ID" value="C5167_002491"/>
</dbReference>
<dbReference type="EMBL" id="CM010723">
    <property type="protein sequence ID" value="RZC78308.1"/>
    <property type="molecule type" value="Genomic_DNA"/>
</dbReference>
<feature type="compositionally biased region" description="Acidic residues" evidence="2">
    <location>
        <begin position="52"/>
        <end position="62"/>
    </location>
</feature>
<dbReference type="InterPro" id="IPR007608">
    <property type="entry name" value="Senescence_reg_S40"/>
</dbReference>
<feature type="region of interest" description="Disordered" evidence="2">
    <location>
        <begin position="1"/>
        <end position="91"/>
    </location>
</feature>
<feature type="compositionally biased region" description="Low complexity" evidence="2">
    <location>
        <begin position="69"/>
        <end position="91"/>
    </location>
</feature>
<dbReference type="Proteomes" id="UP000316621">
    <property type="component" value="Chromosome 9"/>
</dbReference>
<evidence type="ECO:0008006" key="5">
    <source>
        <dbReference type="Google" id="ProtNLM"/>
    </source>
</evidence>
<feature type="compositionally biased region" description="Low complexity" evidence="2">
    <location>
        <begin position="1"/>
        <end position="25"/>
    </location>
</feature>
<reference evidence="3 4" key="1">
    <citation type="journal article" date="2018" name="Science">
        <title>The opium poppy genome and morphinan production.</title>
        <authorList>
            <person name="Guo L."/>
            <person name="Winzer T."/>
            <person name="Yang X."/>
            <person name="Li Y."/>
            <person name="Ning Z."/>
            <person name="He Z."/>
            <person name="Teodor R."/>
            <person name="Lu Y."/>
            <person name="Bowser T.A."/>
            <person name="Graham I.A."/>
            <person name="Ye K."/>
        </authorList>
    </citation>
    <scope>NUCLEOTIDE SEQUENCE [LARGE SCALE GENOMIC DNA]</scope>
    <source>
        <strain evidence="4">cv. HN1</strain>
        <tissue evidence="3">Leaves</tissue>
    </source>
</reference>
<dbReference type="PANTHER" id="PTHR33083">
    <property type="entry name" value="EXPRESSED PROTEIN"/>
    <property type="match status" value="1"/>
</dbReference>